<evidence type="ECO:0000313" key="5">
    <source>
        <dbReference type="Proteomes" id="UP000217726"/>
    </source>
</evidence>
<evidence type="ECO:0000313" key="2">
    <source>
        <dbReference type="EMBL" id="PQV43791.1"/>
    </source>
</evidence>
<evidence type="ECO:0000313" key="6">
    <source>
        <dbReference type="Proteomes" id="UP000251060"/>
    </source>
</evidence>
<organism evidence="3 5">
    <name type="scientific">Methanohalophilus euhalobius</name>
    <dbReference type="NCBI Taxonomy" id="51203"/>
    <lineage>
        <taxon>Archaea</taxon>
        <taxon>Methanobacteriati</taxon>
        <taxon>Methanobacteriota</taxon>
        <taxon>Stenosarchaea group</taxon>
        <taxon>Methanomicrobia</taxon>
        <taxon>Methanosarcinales</taxon>
        <taxon>Methanosarcinaceae</taxon>
        <taxon>Methanohalophilus</taxon>
    </lineage>
</organism>
<dbReference type="EMBL" id="OBDR01000002">
    <property type="protein sequence ID" value="SNY03651.1"/>
    <property type="molecule type" value="Genomic_DNA"/>
</dbReference>
<dbReference type="OrthoDB" id="142902at2157"/>
<evidence type="ECO:0000256" key="1">
    <source>
        <dbReference type="SAM" id="MobiDB-lite"/>
    </source>
</evidence>
<evidence type="ECO:0000313" key="7">
    <source>
        <dbReference type="Proteomes" id="UP000295404"/>
    </source>
</evidence>
<evidence type="ECO:0000313" key="3">
    <source>
        <dbReference type="EMBL" id="SNY03651.1"/>
    </source>
</evidence>
<dbReference type="Proteomes" id="UP000295404">
    <property type="component" value="Unassembled WGS sequence"/>
</dbReference>
<name>A0A285F0F9_9EURY</name>
<keyword evidence="5" id="KW-1185">Reference proteome</keyword>
<feature type="compositionally biased region" description="Acidic residues" evidence="1">
    <location>
        <begin position="1"/>
        <end position="12"/>
    </location>
</feature>
<accession>A0A285F0F9</accession>
<reference evidence="4 7" key="3">
    <citation type="submission" date="2019-03" db="EMBL/GenBank/DDBJ databases">
        <title>Subsurface microbial communities from deep shales in Ohio and West Virginia, USA.</title>
        <authorList>
            <person name="Wrighton K."/>
        </authorList>
    </citation>
    <scope>NUCLEOTIDE SEQUENCE [LARGE SCALE GENOMIC DNA]</scope>
    <source>
        <strain evidence="2 6">DSM 10369</strain>
        <strain evidence="4 7">WG1_MB</strain>
    </source>
</reference>
<gene>
    <name evidence="2" type="ORF">B0H22_101212</name>
    <name evidence="4" type="ORF">C7960_2043</name>
    <name evidence="3" type="ORF">SAMN06295989_102118</name>
</gene>
<reference evidence="3" key="2">
    <citation type="submission" date="2017-09" db="EMBL/GenBank/DDBJ databases">
        <authorList>
            <person name="Ehlers B."/>
            <person name="Leendertz F.H."/>
        </authorList>
    </citation>
    <scope>NUCLEOTIDE SEQUENCE [LARGE SCALE GENOMIC DNA]</scope>
    <source>
        <strain evidence="3">WG-1MB</strain>
    </source>
</reference>
<dbReference type="RefSeq" id="WP_164909016.1">
    <property type="nucleotide sequence ID" value="NZ_OBDR01000002.1"/>
</dbReference>
<sequence>MGSDEISDDELENMLAESSRKRDRKHRGFGGYERNKIYRGAEVKDKKED</sequence>
<proteinExistence type="predicted"/>
<dbReference type="Proteomes" id="UP000251060">
    <property type="component" value="Unassembled WGS sequence"/>
</dbReference>
<evidence type="ECO:0000313" key="4">
    <source>
        <dbReference type="EMBL" id="TCL12768.1"/>
    </source>
</evidence>
<dbReference type="EMBL" id="SMMS01000001">
    <property type="protein sequence ID" value="TCL12768.1"/>
    <property type="molecule type" value="Genomic_DNA"/>
</dbReference>
<protein>
    <submittedName>
        <fullName evidence="3">Uncharacterized protein</fullName>
    </submittedName>
</protein>
<dbReference type="AlphaFoldDB" id="A0A285F0F9"/>
<dbReference type="EMBL" id="PVBU01000001">
    <property type="protein sequence ID" value="PQV43791.1"/>
    <property type="molecule type" value="Genomic_DNA"/>
</dbReference>
<dbReference type="Proteomes" id="UP000217726">
    <property type="component" value="Unassembled WGS sequence"/>
</dbReference>
<feature type="region of interest" description="Disordered" evidence="1">
    <location>
        <begin position="1"/>
        <end position="34"/>
    </location>
</feature>
<reference evidence="5" key="1">
    <citation type="submission" date="2017-09" db="EMBL/GenBank/DDBJ databases">
        <authorList>
            <person name="Varghese N."/>
            <person name="Submissions S."/>
        </authorList>
    </citation>
    <scope>NUCLEOTIDE SEQUENCE [LARGE SCALE GENOMIC DNA]</scope>
    <source>
        <strain evidence="5">WG-1MB</strain>
    </source>
</reference>